<proteinExistence type="predicted"/>
<protein>
    <submittedName>
        <fullName evidence="6">PAS domain S-box-containing protein/diguanylate cyclase (GGDEF) domain-containing protein</fullName>
    </submittedName>
</protein>
<dbReference type="PANTHER" id="PTHR44757:SF2">
    <property type="entry name" value="BIOFILM ARCHITECTURE MAINTENANCE PROTEIN MBAA"/>
    <property type="match status" value="1"/>
</dbReference>
<dbReference type="AlphaFoldDB" id="A0A1G6RRV0"/>
<keyword evidence="1" id="KW-0472">Membrane</keyword>
<dbReference type="SMART" id="SM00471">
    <property type="entry name" value="HDc"/>
    <property type="match status" value="1"/>
</dbReference>
<dbReference type="PROSITE" id="PS50887">
    <property type="entry name" value="GGDEF"/>
    <property type="match status" value="1"/>
</dbReference>
<dbReference type="CDD" id="cd01949">
    <property type="entry name" value="GGDEF"/>
    <property type="match status" value="1"/>
</dbReference>
<dbReference type="InterPro" id="IPR003607">
    <property type="entry name" value="HD/PDEase_dom"/>
</dbReference>
<dbReference type="Gene3D" id="3.30.450.40">
    <property type="match status" value="1"/>
</dbReference>
<sequence>MEKSTRIKEILQSKAAAFIMAAAIILIALLARLEVIEPLIILFVIYCSLSFAKKGAVYSTIFAISVLAIQDLYNLQIDIAQYLIEVSVIIIASFYIYKSTSSLKTLNFELRERVKELTGLYRISEAAESSKTDLDQLLNEVVQGIPPSYQFSKDCEARIIYQGNEYQTSNFRETEWSQQNPLKINNKEVGKIEVVYLEQHPVQDQGTVFLKEEFDLLNSITAKITNILKNLEQEKEIKEQRRFLSITLNSIGDGLIVTDKEGRVKRLNSIAEDLTGWTLDEAKNKDIREIFTIVNSKTGVEVKNPVEKVLKHGKIVGLANHTKLIARDGSEYHIADSAAPIKTDEDNIYGTVMVFRDVSKNYQMREIIRQREKMFSTAISEAPFPIMIRSDDGEVITVNSSWENISGYKKEEIPDIESWINKAYRGRQTEMKGIIKEAFSHNREKAGDFEIQTKNGEKRIWEFSTASLGTDEKGRKLLISTAVDITRRKKAEKELKKLNEIYRTLSMVNQLIVRENFLNNLLQEAAQITSEYGKYQNIWIGKINSSHEKIKILTTIENNCSYIKSGDSHDLKLENQVLNLKKELIEQEKDSLVINSCQNLNELDTLPESHCGSRAFFLLRAFGKPWGVFSFCTAEENYFDQMEIELLKELTGDISLGIEKIINEQRRQESERKLKISEKRYRQLFENSPVGIFKTTSDGRVQMINPHLAKILGFDSVEETIMHYNHLGQELYVNPERRQQFISQLKEEGMINNFVYQAYDKNKNILWLEMNARVSKEKKDENFAIEGFSWDITERRESEEKIKYLGFHDKLTGLYNRAFLEEEIKRVDTPRQQPISIIMGDLNNLKLINDTYGHQVGDQLIKSAAEMINNSCRDEDIIARWGGDEFVVLLPQTTVRESEVIIKRINQQIEQEEGELAVSISLGTASKTDTDQDLMSVLSKAEDRMYKNKISSRKSARSSVLSAFLTSLKEKSSETEEHVQRMSKMAKRFGEKVGLSNSEQDRLYLLTQMHDIGKIAVSEEILNKPDKLNEEEWEIIKKHTETGFRITSNFEDFAHISYEILHHHERWDGSGYPESLAGEEIPLLSRMLTIIDSYDVMISGRPYKEAMTEKEAESELRFCAGSQFDPELVDKFIESL</sequence>
<dbReference type="CDD" id="cd00077">
    <property type="entry name" value="HDc"/>
    <property type="match status" value="1"/>
</dbReference>
<evidence type="ECO:0000313" key="10">
    <source>
        <dbReference type="Proteomes" id="UP000199519"/>
    </source>
</evidence>
<dbReference type="Proteomes" id="UP000198612">
    <property type="component" value="Unassembled WGS sequence"/>
</dbReference>
<feature type="transmembrane region" description="Helical" evidence="1">
    <location>
        <begin position="15"/>
        <end position="33"/>
    </location>
</feature>
<feature type="domain" description="GGDEF" evidence="4">
    <location>
        <begin position="833"/>
        <end position="961"/>
    </location>
</feature>
<dbReference type="InterPro" id="IPR043128">
    <property type="entry name" value="Rev_trsase/Diguanyl_cyclase"/>
</dbReference>
<dbReference type="PROSITE" id="PS50113">
    <property type="entry name" value="PAC"/>
    <property type="match status" value="3"/>
</dbReference>
<gene>
    <name evidence="6" type="ORF">SAMN04488597_1252</name>
    <name evidence="7" type="ORF">SAMN04488598_1342</name>
    <name evidence="8" type="ORF">SAMN04515652_1062</name>
</gene>
<evidence type="ECO:0000259" key="2">
    <source>
        <dbReference type="PROSITE" id="PS50112"/>
    </source>
</evidence>
<keyword evidence="10" id="KW-1185">Reference proteome</keyword>
<name>A0A1G6RRV0_9FIRM</name>
<evidence type="ECO:0000313" key="8">
    <source>
        <dbReference type="EMBL" id="SES78422.1"/>
    </source>
</evidence>
<dbReference type="GO" id="GO:0006355">
    <property type="term" value="P:regulation of DNA-templated transcription"/>
    <property type="evidence" value="ECO:0007669"/>
    <property type="project" value="InterPro"/>
</dbReference>
<dbReference type="SUPFAM" id="SSF55781">
    <property type="entry name" value="GAF domain-like"/>
    <property type="match status" value="1"/>
</dbReference>
<dbReference type="PROSITE" id="PS51832">
    <property type="entry name" value="HD_GYP"/>
    <property type="match status" value="1"/>
</dbReference>
<feature type="transmembrane region" description="Helical" evidence="1">
    <location>
        <begin position="39"/>
        <end position="67"/>
    </location>
</feature>
<dbReference type="SUPFAM" id="SSF55073">
    <property type="entry name" value="Nucleotide cyclase"/>
    <property type="match status" value="1"/>
</dbReference>
<dbReference type="SMART" id="SM00267">
    <property type="entry name" value="GGDEF"/>
    <property type="match status" value="1"/>
</dbReference>
<dbReference type="SMART" id="SM00086">
    <property type="entry name" value="PAC"/>
    <property type="match status" value="3"/>
</dbReference>
<dbReference type="SUPFAM" id="SSF55785">
    <property type="entry name" value="PYP-like sensor domain (PAS domain)"/>
    <property type="match status" value="3"/>
</dbReference>
<dbReference type="Gene3D" id="1.10.3210.10">
    <property type="entry name" value="Hypothetical protein af1432"/>
    <property type="match status" value="1"/>
</dbReference>
<feature type="domain" description="PAC" evidence="3">
    <location>
        <begin position="318"/>
        <end position="370"/>
    </location>
</feature>
<dbReference type="InterPro" id="IPR001610">
    <property type="entry name" value="PAC"/>
</dbReference>
<feature type="domain" description="PAS" evidence="2">
    <location>
        <begin position="371"/>
        <end position="413"/>
    </location>
</feature>
<evidence type="ECO:0000256" key="1">
    <source>
        <dbReference type="SAM" id="Phobius"/>
    </source>
</evidence>
<dbReference type="EMBL" id="FNBJ01000034">
    <property type="protein sequence ID" value="SDF95586.1"/>
    <property type="molecule type" value="Genomic_DNA"/>
</dbReference>
<organism evidence="6 11">
    <name type="scientific">Halanaerobium congolense</name>
    <dbReference type="NCBI Taxonomy" id="54121"/>
    <lineage>
        <taxon>Bacteria</taxon>
        <taxon>Bacillati</taxon>
        <taxon>Bacillota</taxon>
        <taxon>Clostridia</taxon>
        <taxon>Halanaerobiales</taxon>
        <taxon>Halanaerobiaceae</taxon>
        <taxon>Halanaerobium</taxon>
    </lineage>
</organism>
<evidence type="ECO:0000313" key="11">
    <source>
        <dbReference type="Proteomes" id="UP000324896"/>
    </source>
</evidence>
<keyword evidence="1" id="KW-1133">Transmembrane helix</keyword>
<dbReference type="InterPro" id="IPR000014">
    <property type="entry name" value="PAS"/>
</dbReference>
<dbReference type="InterPro" id="IPR029016">
    <property type="entry name" value="GAF-like_dom_sf"/>
</dbReference>
<dbReference type="RefSeq" id="WP_089719507.1">
    <property type="nucleotide sequence ID" value="NZ_FMYT01000025.1"/>
</dbReference>
<dbReference type="Proteomes" id="UP000199519">
    <property type="component" value="Unassembled WGS sequence"/>
</dbReference>
<dbReference type="InterPro" id="IPR052155">
    <property type="entry name" value="Biofilm_reg_signaling"/>
</dbReference>
<dbReference type="Gene3D" id="3.30.450.20">
    <property type="entry name" value="PAS domain"/>
    <property type="match status" value="3"/>
</dbReference>
<dbReference type="InterPro" id="IPR035965">
    <property type="entry name" value="PAS-like_dom_sf"/>
</dbReference>
<dbReference type="Pfam" id="PF00990">
    <property type="entry name" value="GGDEF"/>
    <property type="match status" value="1"/>
</dbReference>
<evidence type="ECO:0000259" key="4">
    <source>
        <dbReference type="PROSITE" id="PS50887"/>
    </source>
</evidence>
<dbReference type="SUPFAM" id="SSF109604">
    <property type="entry name" value="HD-domain/PDEase-like"/>
    <property type="match status" value="1"/>
</dbReference>
<feature type="domain" description="PAC" evidence="3">
    <location>
        <begin position="752"/>
        <end position="804"/>
    </location>
</feature>
<dbReference type="InterPro" id="IPR000160">
    <property type="entry name" value="GGDEF_dom"/>
</dbReference>
<dbReference type="Pfam" id="PF13487">
    <property type="entry name" value="HD_5"/>
    <property type="match status" value="1"/>
</dbReference>
<dbReference type="InterPro" id="IPR000700">
    <property type="entry name" value="PAS-assoc_C"/>
</dbReference>
<accession>A0A1G6RRV0</accession>
<feature type="domain" description="PAS" evidence="2">
    <location>
        <begin position="677"/>
        <end position="718"/>
    </location>
</feature>
<dbReference type="Proteomes" id="UP000324896">
    <property type="component" value="Unassembled WGS sequence"/>
</dbReference>
<evidence type="ECO:0000313" key="6">
    <source>
        <dbReference type="EMBL" id="SDD07430.1"/>
    </source>
</evidence>
<dbReference type="InterPro" id="IPR029787">
    <property type="entry name" value="Nucleotide_cyclase"/>
</dbReference>
<dbReference type="EMBL" id="FOHG01000006">
    <property type="protein sequence ID" value="SES78422.1"/>
    <property type="molecule type" value="Genomic_DNA"/>
</dbReference>
<feature type="transmembrane region" description="Helical" evidence="1">
    <location>
        <begin position="79"/>
        <end position="97"/>
    </location>
</feature>
<dbReference type="Pfam" id="PF00989">
    <property type="entry name" value="PAS"/>
    <property type="match status" value="1"/>
</dbReference>
<evidence type="ECO:0000259" key="5">
    <source>
        <dbReference type="PROSITE" id="PS51832"/>
    </source>
</evidence>
<dbReference type="Pfam" id="PF13426">
    <property type="entry name" value="PAS_9"/>
    <property type="match status" value="2"/>
</dbReference>
<dbReference type="PROSITE" id="PS50112">
    <property type="entry name" value="PAS"/>
    <property type="match status" value="3"/>
</dbReference>
<reference evidence="9 10" key="1">
    <citation type="submission" date="2016-10" db="EMBL/GenBank/DDBJ databases">
        <authorList>
            <person name="Varghese N."/>
            <person name="Submissions S."/>
        </authorList>
    </citation>
    <scope>NUCLEOTIDE SEQUENCE [LARGE SCALE GENOMIC DNA]</scope>
    <source>
        <strain evidence="6 11">WG10</strain>
        <strain evidence="7 10">WG2</strain>
        <strain evidence="8 9">WG5</strain>
    </source>
</reference>
<dbReference type="InterPro" id="IPR013767">
    <property type="entry name" value="PAS_fold"/>
</dbReference>
<feature type="domain" description="PAS" evidence="2">
    <location>
        <begin position="240"/>
        <end position="313"/>
    </location>
</feature>
<dbReference type="NCBIfam" id="TIGR00229">
    <property type="entry name" value="sensory_box"/>
    <property type="match status" value="3"/>
</dbReference>
<dbReference type="EMBL" id="FMYT01000025">
    <property type="protein sequence ID" value="SDD07430.1"/>
    <property type="molecule type" value="Genomic_DNA"/>
</dbReference>
<dbReference type="SMART" id="SM00091">
    <property type="entry name" value="PAS"/>
    <property type="match status" value="3"/>
</dbReference>
<dbReference type="PANTHER" id="PTHR44757">
    <property type="entry name" value="DIGUANYLATE CYCLASE DGCP"/>
    <property type="match status" value="1"/>
</dbReference>
<evidence type="ECO:0000313" key="9">
    <source>
        <dbReference type="Proteomes" id="UP000198612"/>
    </source>
</evidence>
<dbReference type="Gene3D" id="3.30.70.270">
    <property type="match status" value="1"/>
</dbReference>
<feature type="domain" description="PAC" evidence="3">
    <location>
        <begin position="445"/>
        <end position="497"/>
    </location>
</feature>
<dbReference type="InterPro" id="IPR037522">
    <property type="entry name" value="HD_GYP_dom"/>
</dbReference>
<evidence type="ECO:0000259" key="3">
    <source>
        <dbReference type="PROSITE" id="PS50113"/>
    </source>
</evidence>
<dbReference type="NCBIfam" id="TIGR00254">
    <property type="entry name" value="GGDEF"/>
    <property type="match status" value="1"/>
</dbReference>
<keyword evidence="1" id="KW-0812">Transmembrane</keyword>
<evidence type="ECO:0000313" key="7">
    <source>
        <dbReference type="EMBL" id="SDF95586.1"/>
    </source>
</evidence>
<dbReference type="CDD" id="cd00130">
    <property type="entry name" value="PAS"/>
    <property type="match status" value="3"/>
</dbReference>
<feature type="domain" description="HD-GYP" evidence="5">
    <location>
        <begin position="953"/>
        <end position="1136"/>
    </location>
</feature>